<evidence type="ECO:0000313" key="2">
    <source>
        <dbReference type="Proteomes" id="UP001595698"/>
    </source>
</evidence>
<dbReference type="EMBL" id="JBHSBC010000056">
    <property type="protein sequence ID" value="MFC3986450.1"/>
    <property type="molecule type" value="Genomic_DNA"/>
</dbReference>
<comment type="caution">
    <text evidence="1">The sequence shown here is derived from an EMBL/GenBank/DDBJ whole genome shotgun (WGS) entry which is preliminary data.</text>
</comment>
<dbReference type="RefSeq" id="WP_386196700.1">
    <property type="nucleotide sequence ID" value="NZ_JBHSBC010000056.1"/>
</dbReference>
<sequence>MTDRIITSEQWTDAWNEAAAERRLQMAEAAIRNAGRADRCFLLNHDGQAEEIAHLRADNARMKTLLTRVLDIPRRPAVSEQEGELGRAYTRGWESVIQAVDTALLSGETPSKPEDPTLSDRS</sequence>
<accession>A0ABV8FFK8</accession>
<name>A0ABV8FFK8_9ACTN</name>
<dbReference type="Proteomes" id="UP001595698">
    <property type="component" value="Unassembled WGS sequence"/>
</dbReference>
<organism evidence="1 2">
    <name type="scientific">Streptosporangium jomthongense</name>
    <dbReference type="NCBI Taxonomy" id="1193683"/>
    <lineage>
        <taxon>Bacteria</taxon>
        <taxon>Bacillati</taxon>
        <taxon>Actinomycetota</taxon>
        <taxon>Actinomycetes</taxon>
        <taxon>Streptosporangiales</taxon>
        <taxon>Streptosporangiaceae</taxon>
        <taxon>Streptosporangium</taxon>
    </lineage>
</organism>
<keyword evidence="2" id="KW-1185">Reference proteome</keyword>
<evidence type="ECO:0000313" key="1">
    <source>
        <dbReference type="EMBL" id="MFC3986450.1"/>
    </source>
</evidence>
<proteinExistence type="predicted"/>
<protein>
    <submittedName>
        <fullName evidence="1">Uncharacterized protein</fullName>
    </submittedName>
</protein>
<reference evidence="2" key="1">
    <citation type="journal article" date="2019" name="Int. J. Syst. Evol. Microbiol.">
        <title>The Global Catalogue of Microorganisms (GCM) 10K type strain sequencing project: providing services to taxonomists for standard genome sequencing and annotation.</title>
        <authorList>
            <consortium name="The Broad Institute Genomics Platform"/>
            <consortium name="The Broad Institute Genome Sequencing Center for Infectious Disease"/>
            <person name="Wu L."/>
            <person name="Ma J."/>
        </authorList>
    </citation>
    <scope>NUCLEOTIDE SEQUENCE [LARGE SCALE GENOMIC DNA]</scope>
    <source>
        <strain evidence="2">TBRC 7912</strain>
    </source>
</reference>
<gene>
    <name evidence="1" type="ORF">ACFOYY_40405</name>
</gene>